<dbReference type="EMBL" id="FMXQ01000002">
    <property type="protein sequence ID" value="SDB14480.1"/>
    <property type="molecule type" value="Genomic_DNA"/>
</dbReference>
<evidence type="ECO:0000256" key="2">
    <source>
        <dbReference type="ARBA" id="ARBA00022857"/>
    </source>
</evidence>
<dbReference type="FunFam" id="3.20.20.100:FF:000002">
    <property type="entry name" value="2,5-diketo-D-gluconic acid reductase A"/>
    <property type="match status" value="1"/>
</dbReference>
<dbReference type="PROSITE" id="PS00798">
    <property type="entry name" value="ALDOKETO_REDUCTASE_1"/>
    <property type="match status" value="1"/>
</dbReference>
<comment type="catalytic activity">
    <reaction evidence="4">
        <text>hydroxyacetone + NADP(+) = methylglyoxal + NADPH + H(+)</text>
        <dbReference type="Rhea" id="RHEA:27986"/>
        <dbReference type="ChEBI" id="CHEBI:15378"/>
        <dbReference type="ChEBI" id="CHEBI:17158"/>
        <dbReference type="ChEBI" id="CHEBI:27957"/>
        <dbReference type="ChEBI" id="CHEBI:57783"/>
        <dbReference type="ChEBI" id="CHEBI:58349"/>
    </reaction>
</comment>
<dbReference type="Proteomes" id="UP000199071">
    <property type="component" value="Unassembled WGS sequence"/>
</dbReference>
<evidence type="ECO:0000259" key="8">
    <source>
        <dbReference type="Pfam" id="PF00248"/>
    </source>
</evidence>
<evidence type="ECO:0000313" key="9">
    <source>
        <dbReference type="EMBL" id="SDB14480.1"/>
    </source>
</evidence>
<dbReference type="InterPro" id="IPR018170">
    <property type="entry name" value="Aldo/ket_reductase_CS"/>
</dbReference>
<dbReference type="AlphaFoldDB" id="A0A1G6B1B8"/>
<proteinExistence type="inferred from homology"/>
<keyword evidence="10" id="KW-1185">Reference proteome</keyword>
<dbReference type="PANTHER" id="PTHR43827:SF3">
    <property type="entry name" value="NADP-DEPENDENT OXIDOREDUCTASE DOMAIN-CONTAINING PROTEIN"/>
    <property type="match status" value="1"/>
</dbReference>
<evidence type="ECO:0000256" key="5">
    <source>
        <dbReference type="PIRSR" id="PIRSR000097-1"/>
    </source>
</evidence>
<dbReference type="InterPro" id="IPR023210">
    <property type="entry name" value="NADP_OxRdtase_dom"/>
</dbReference>
<feature type="site" description="Lowers pKa of active site Tyr" evidence="7">
    <location>
        <position position="72"/>
    </location>
</feature>
<dbReference type="Pfam" id="PF00248">
    <property type="entry name" value="Aldo_ket_red"/>
    <property type="match status" value="1"/>
</dbReference>
<dbReference type="PROSITE" id="PS00063">
    <property type="entry name" value="ALDOKETO_REDUCTASE_3"/>
    <property type="match status" value="1"/>
</dbReference>
<dbReference type="Gene3D" id="3.20.20.100">
    <property type="entry name" value="NADP-dependent oxidoreductase domain"/>
    <property type="match status" value="1"/>
</dbReference>
<sequence>METVTAHGATIPVIGFGTWNIGGDICARAVEEALKVGYRHIDAAAGYKNEDIVGGAIKASGVPREELFITTKVAPENLADDDFQRSAEKSVEELGVDQVDLLLIHWPSKTLKLADTIRSLNKAKERGLTRHIGVSNFTTKHLEEAWAVTDAPLVTNQCEYHPYLNQDKVLKACRDKGMFFTAFSPLAREAVLSDPVIGEIATRHGKTPAQVILRWDVQQDRVVAIPKSSNPERIASNFDVFGLSLSDDEMAAISRLSQTKRRRVANPAHLAPEWDD</sequence>
<dbReference type="InterPro" id="IPR020471">
    <property type="entry name" value="AKR"/>
</dbReference>
<accession>A0A1G6B1B8</accession>
<dbReference type="STRING" id="665467.SAMN02982931_01106"/>
<keyword evidence="2" id="KW-0521">NADP</keyword>
<feature type="active site" description="Proton donor" evidence="5">
    <location>
        <position position="47"/>
    </location>
</feature>
<evidence type="ECO:0000256" key="3">
    <source>
        <dbReference type="ARBA" id="ARBA00023002"/>
    </source>
</evidence>
<keyword evidence="3" id="KW-0560">Oxidoreductase</keyword>
<dbReference type="PIRSF" id="PIRSF000097">
    <property type="entry name" value="AKR"/>
    <property type="match status" value="1"/>
</dbReference>
<dbReference type="CDD" id="cd19140">
    <property type="entry name" value="AKR_AKR3F3"/>
    <property type="match status" value="1"/>
</dbReference>
<dbReference type="InterPro" id="IPR036812">
    <property type="entry name" value="NAD(P)_OxRdtase_dom_sf"/>
</dbReference>
<evidence type="ECO:0000256" key="6">
    <source>
        <dbReference type="PIRSR" id="PIRSR000097-2"/>
    </source>
</evidence>
<gene>
    <name evidence="9" type="ORF">SAMN02982931_01106</name>
</gene>
<name>A0A1G6B1B8_9HYPH</name>
<evidence type="ECO:0000256" key="1">
    <source>
        <dbReference type="ARBA" id="ARBA00007905"/>
    </source>
</evidence>
<evidence type="ECO:0000256" key="4">
    <source>
        <dbReference type="ARBA" id="ARBA00049445"/>
    </source>
</evidence>
<dbReference type="GO" id="GO:0051596">
    <property type="term" value="P:methylglyoxal catabolic process"/>
    <property type="evidence" value="ECO:0007669"/>
    <property type="project" value="TreeGrafter"/>
</dbReference>
<dbReference type="PANTHER" id="PTHR43827">
    <property type="entry name" value="2,5-DIKETO-D-GLUCONIC ACID REDUCTASE"/>
    <property type="match status" value="1"/>
</dbReference>
<dbReference type="SUPFAM" id="SSF51430">
    <property type="entry name" value="NAD(P)-linked oxidoreductase"/>
    <property type="match status" value="1"/>
</dbReference>
<dbReference type="GO" id="GO:1990002">
    <property type="term" value="F:methylglyoxal reductase (NADPH) (acetol producing) activity"/>
    <property type="evidence" value="ECO:0007669"/>
    <property type="project" value="TreeGrafter"/>
</dbReference>
<comment type="similarity">
    <text evidence="1">Belongs to the aldo/keto reductase family.</text>
</comment>
<feature type="domain" description="NADP-dependent oxidoreductase" evidence="8">
    <location>
        <begin position="14"/>
        <end position="256"/>
    </location>
</feature>
<reference evidence="9 10" key="1">
    <citation type="submission" date="2016-10" db="EMBL/GenBank/DDBJ databases">
        <authorList>
            <person name="de Groot N.N."/>
        </authorList>
    </citation>
    <scope>NUCLEOTIDE SEQUENCE [LARGE SCALE GENOMIC DNA]</scope>
    <source>
        <strain evidence="9 10">ATCC 35022</strain>
    </source>
</reference>
<dbReference type="PROSITE" id="PS00062">
    <property type="entry name" value="ALDOKETO_REDUCTASE_2"/>
    <property type="match status" value="1"/>
</dbReference>
<protein>
    <submittedName>
        <fullName evidence="9">Aldo/keto reductase</fullName>
    </submittedName>
</protein>
<feature type="binding site" evidence="6">
    <location>
        <position position="105"/>
    </location>
    <ligand>
        <name>substrate</name>
    </ligand>
</feature>
<dbReference type="OrthoDB" id="9804790at2"/>
<evidence type="ECO:0000313" key="10">
    <source>
        <dbReference type="Proteomes" id="UP000199071"/>
    </source>
</evidence>
<evidence type="ECO:0000256" key="7">
    <source>
        <dbReference type="PIRSR" id="PIRSR000097-3"/>
    </source>
</evidence>
<dbReference type="PRINTS" id="PR00069">
    <property type="entry name" value="ALDKETRDTASE"/>
</dbReference>
<organism evidence="9 10">
    <name type="scientific">Bauldia litoralis</name>
    <dbReference type="NCBI Taxonomy" id="665467"/>
    <lineage>
        <taxon>Bacteria</taxon>
        <taxon>Pseudomonadati</taxon>
        <taxon>Pseudomonadota</taxon>
        <taxon>Alphaproteobacteria</taxon>
        <taxon>Hyphomicrobiales</taxon>
        <taxon>Kaistiaceae</taxon>
        <taxon>Bauldia</taxon>
    </lineage>
</organism>